<keyword evidence="2" id="KW-1185">Reference proteome</keyword>
<protein>
    <submittedName>
        <fullName evidence="1">Uncharacterized protein</fullName>
    </submittedName>
</protein>
<dbReference type="Proteomes" id="UP000233551">
    <property type="component" value="Unassembled WGS sequence"/>
</dbReference>
<accession>A0A2I0KUH7</accession>
<sequence length="84" mass="9432">MAWMATRVAEAGWVIGGGSSDLARWKLKAKKKQPEREKGSSGVTFLVARLWGRDLLVTERVRVLGDPSWVVGMTRFSRERCKLA</sequence>
<dbReference type="EMBL" id="PGOL01000344">
    <property type="protein sequence ID" value="PKI71993.1"/>
    <property type="molecule type" value="Genomic_DNA"/>
</dbReference>
<comment type="caution">
    <text evidence="1">The sequence shown here is derived from an EMBL/GenBank/DDBJ whole genome shotgun (WGS) entry which is preliminary data.</text>
</comment>
<evidence type="ECO:0000313" key="1">
    <source>
        <dbReference type="EMBL" id="PKI71993.1"/>
    </source>
</evidence>
<name>A0A2I0KUH7_PUNGR</name>
<reference evidence="1 2" key="1">
    <citation type="submission" date="2017-11" db="EMBL/GenBank/DDBJ databases">
        <title>De-novo sequencing of pomegranate (Punica granatum L.) genome.</title>
        <authorList>
            <person name="Akparov Z."/>
            <person name="Amiraslanov A."/>
            <person name="Hajiyeva S."/>
            <person name="Abbasov M."/>
            <person name="Kaur K."/>
            <person name="Hamwieh A."/>
            <person name="Solovyev V."/>
            <person name="Salamov A."/>
            <person name="Braich B."/>
            <person name="Kosarev P."/>
            <person name="Mahmoud A."/>
            <person name="Hajiyev E."/>
            <person name="Babayeva S."/>
            <person name="Izzatullayeva V."/>
            <person name="Mammadov A."/>
            <person name="Mammadov A."/>
            <person name="Sharifova S."/>
            <person name="Ojaghi J."/>
            <person name="Eynullazada K."/>
            <person name="Bayramov B."/>
            <person name="Abdulazimova A."/>
            <person name="Shahmuradov I."/>
        </authorList>
    </citation>
    <scope>NUCLEOTIDE SEQUENCE [LARGE SCALE GENOMIC DNA]</scope>
    <source>
        <strain evidence="2">cv. AG2017</strain>
        <tissue evidence="1">Leaf</tissue>
    </source>
</reference>
<evidence type="ECO:0000313" key="2">
    <source>
        <dbReference type="Proteomes" id="UP000233551"/>
    </source>
</evidence>
<organism evidence="1 2">
    <name type="scientific">Punica granatum</name>
    <name type="common">Pomegranate</name>
    <dbReference type="NCBI Taxonomy" id="22663"/>
    <lineage>
        <taxon>Eukaryota</taxon>
        <taxon>Viridiplantae</taxon>
        <taxon>Streptophyta</taxon>
        <taxon>Embryophyta</taxon>
        <taxon>Tracheophyta</taxon>
        <taxon>Spermatophyta</taxon>
        <taxon>Magnoliopsida</taxon>
        <taxon>eudicotyledons</taxon>
        <taxon>Gunneridae</taxon>
        <taxon>Pentapetalae</taxon>
        <taxon>rosids</taxon>
        <taxon>malvids</taxon>
        <taxon>Myrtales</taxon>
        <taxon>Lythraceae</taxon>
        <taxon>Punica</taxon>
    </lineage>
</organism>
<proteinExistence type="predicted"/>
<gene>
    <name evidence="1" type="ORF">CRG98_007609</name>
</gene>
<dbReference type="AlphaFoldDB" id="A0A2I0KUH7"/>